<reference evidence="1" key="2">
    <citation type="journal article" date="2021" name="PeerJ">
        <title>Extensive microbial diversity within the chicken gut microbiome revealed by metagenomics and culture.</title>
        <authorList>
            <person name="Gilroy R."/>
            <person name="Ravi A."/>
            <person name="Getino M."/>
            <person name="Pursley I."/>
            <person name="Horton D.L."/>
            <person name="Alikhan N.F."/>
            <person name="Baker D."/>
            <person name="Gharbi K."/>
            <person name="Hall N."/>
            <person name="Watson M."/>
            <person name="Adriaenssens E.M."/>
            <person name="Foster-Nyarko E."/>
            <person name="Jarju S."/>
            <person name="Secka A."/>
            <person name="Antonio M."/>
            <person name="Oren A."/>
            <person name="Chaudhuri R.R."/>
            <person name="La Ragione R."/>
            <person name="Hildebrand F."/>
            <person name="Pallen M.J."/>
        </authorList>
    </citation>
    <scope>NUCLEOTIDE SEQUENCE</scope>
    <source>
        <strain evidence="1">1370</strain>
    </source>
</reference>
<comment type="caution">
    <text evidence="1">The sequence shown here is derived from an EMBL/GenBank/DDBJ whole genome shotgun (WGS) entry which is preliminary data.</text>
</comment>
<proteinExistence type="predicted"/>
<dbReference type="EMBL" id="DVOL01000081">
    <property type="protein sequence ID" value="HIV11159.1"/>
    <property type="molecule type" value="Genomic_DNA"/>
</dbReference>
<dbReference type="Proteomes" id="UP000823960">
    <property type="component" value="Unassembled WGS sequence"/>
</dbReference>
<accession>A0A9D1T4W5</accession>
<gene>
    <name evidence="1" type="ORF">IAD28_05655</name>
</gene>
<reference evidence="1" key="1">
    <citation type="submission" date="2020-10" db="EMBL/GenBank/DDBJ databases">
        <authorList>
            <person name="Gilroy R."/>
        </authorList>
    </citation>
    <scope>NUCLEOTIDE SEQUENCE</scope>
    <source>
        <strain evidence="1">1370</strain>
    </source>
</reference>
<sequence length="127" mass="13679">MLEILKQPDRSAYLDIIKGLGIDEESAQISESIDDGRVTGYSVYCFERGSIVVYTVSPADDLPLADGILRSVLFLAVLRGVESARLYGDAESAAIRLGYALNDGLLEPISGLFGGCEGCGHNKHRED</sequence>
<evidence type="ECO:0000313" key="2">
    <source>
        <dbReference type="Proteomes" id="UP000823960"/>
    </source>
</evidence>
<evidence type="ECO:0000313" key="1">
    <source>
        <dbReference type="EMBL" id="HIV11159.1"/>
    </source>
</evidence>
<protein>
    <submittedName>
        <fullName evidence="1">Uncharacterized protein</fullName>
    </submittedName>
</protein>
<organism evidence="1 2">
    <name type="scientific">Candidatus Faeciplasma avium</name>
    <dbReference type="NCBI Taxonomy" id="2840798"/>
    <lineage>
        <taxon>Bacteria</taxon>
        <taxon>Bacillati</taxon>
        <taxon>Bacillota</taxon>
        <taxon>Clostridia</taxon>
        <taxon>Eubacteriales</taxon>
        <taxon>Oscillospiraceae</taxon>
        <taxon>Oscillospiraceae incertae sedis</taxon>
        <taxon>Candidatus Faeciplasma</taxon>
    </lineage>
</organism>
<dbReference type="AlphaFoldDB" id="A0A9D1T4W5"/>
<name>A0A9D1T4W5_9FIRM</name>